<comment type="caution">
    <text evidence="1">The sequence shown here is derived from an EMBL/GenBank/DDBJ whole genome shotgun (WGS) entry which is preliminary data.</text>
</comment>
<name>A0AAP2DMP8_9BACT</name>
<reference evidence="1 2" key="1">
    <citation type="submission" date="2021-05" db="EMBL/GenBank/DDBJ databases">
        <title>A Polyphasic approach of four new species of the genus Ohtaekwangia: Ohtaekwangia histidinii sp. nov., Ohtaekwangia cretensis sp. nov., Ohtaekwangia indiensis sp. nov., Ohtaekwangia reichenbachii sp. nov. from diverse environment.</title>
        <authorList>
            <person name="Octaviana S."/>
        </authorList>
    </citation>
    <scope>NUCLEOTIDE SEQUENCE [LARGE SCALE GENOMIC DNA]</scope>
    <source>
        <strain evidence="1 2">PWU4</strain>
    </source>
</reference>
<organism evidence="1 2">
    <name type="scientific">Chryseosolibacter histidini</name>
    <dbReference type="NCBI Taxonomy" id="2782349"/>
    <lineage>
        <taxon>Bacteria</taxon>
        <taxon>Pseudomonadati</taxon>
        <taxon>Bacteroidota</taxon>
        <taxon>Cytophagia</taxon>
        <taxon>Cytophagales</taxon>
        <taxon>Chryseotaleaceae</taxon>
        <taxon>Chryseosolibacter</taxon>
    </lineage>
</organism>
<dbReference type="RefSeq" id="WP_254164316.1">
    <property type="nucleotide sequence ID" value="NZ_JAHESF010000014.1"/>
</dbReference>
<evidence type="ECO:0000313" key="2">
    <source>
        <dbReference type="Proteomes" id="UP001319200"/>
    </source>
</evidence>
<dbReference type="EMBL" id="JAHESF010000014">
    <property type="protein sequence ID" value="MBT1698299.1"/>
    <property type="molecule type" value="Genomic_DNA"/>
</dbReference>
<keyword evidence="2" id="KW-1185">Reference proteome</keyword>
<sequence>MPKDSNIVHQYFRKELEDLTILVRVNPIQLKGMEITLSKDGQPEVRELEFDDEIFEDLKADGFTEASPLEFNLYYSGLMD</sequence>
<accession>A0AAP2DMP8</accession>
<evidence type="ECO:0000313" key="1">
    <source>
        <dbReference type="EMBL" id="MBT1698299.1"/>
    </source>
</evidence>
<gene>
    <name evidence="1" type="ORF">KK083_15515</name>
</gene>
<proteinExistence type="predicted"/>
<dbReference type="AlphaFoldDB" id="A0AAP2DMP8"/>
<protein>
    <submittedName>
        <fullName evidence="1">Uncharacterized protein</fullName>
    </submittedName>
</protein>
<dbReference type="Proteomes" id="UP001319200">
    <property type="component" value="Unassembled WGS sequence"/>
</dbReference>